<dbReference type="Gene3D" id="3.50.50.60">
    <property type="entry name" value="FAD/NAD(P)-binding domain"/>
    <property type="match status" value="1"/>
</dbReference>
<evidence type="ECO:0000256" key="1">
    <source>
        <dbReference type="ARBA" id="ARBA00001974"/>
    </source>
</evidence>
<dbReference type="InterPro" id="IPR003953">
    <property type="entry name" value="FAD-dep_OxRdtase_2_FAD-bd"/>
</dbReference>
<dbReference type="InterPro" id="IPR036188">
    <property type="entry name" value="FAD/NAD-bd_sf"/>
</dbReference>
<accession>A0A382EKM9</accession>
<reference evidence="6" key="1">
    <citation type="submission" date="2018-05" db="EMBL/GenBank/DDBJ databases">
        <authorList>
            <person name="Lanie J.A."/>
            <person name="Ng W.-L."/>
            <person name="Kazmierczak K.M."/>
            <person name="Andrzejewski T.M."/>
            <person name="Davidsen T.M."/>
            <person name="Wayne K.J."/>
            <person name="Tettelin H."/>
            <person name="Glass J.I."/>
            <person name="Rusch D."/>
            <person name="Podicherti R."/>
            <person name="Tsui H.-C.T."/>
            <person name="Winkler M.E."/>
        </authorList>
    </citation>
    <scope>NUCLEOTIDE SEQUENCE</scope>
</reference>
<dbReference type="EMBL" id="UINC01044859">
    <property type="protein sequence ID" value="SVB50882.1"/>
    <property type="molecule type" value="Genomic_DNA"/>
</dbReference>
<evidence type="ECO:0000256" key="3">
    <source>
        <dbReference type="ARBA" id="ARBA00022827"/>
    </source>
</evidence>
<dbReference type="GO" id="GO:0016491">
    <property type="term" value="F:oxidoreductase activity"/>
    <property type="evidence" value="ECO:0007669"/>
    <property type="project" value="UniProtKB-KW"/>
</dbReference>
<keyword evidence="2" id="KW-0285">Flavoprotein</keyword>
<evidence type="ECO:0000256" key="4">
    <source>
        <dbReference type="ARBA" id="ARBA00023002"/>
    </source>
</evidence>
<feature type="domain" description="FAD-dependent oxidoreductase 2 FAD-binding" evidence="5">
    <location>
        <begin position="17"/>
        <end position="231"/>
    </location>
</feature>
<dbReference type="PANTHER" id="PTHR43400:SF7">
    <property type="entry name" value="FAD-DEPENDENT OXIDOREDUCTASE 2 FAD BINDING DOMAIN-CONTAINING PROTEIN"/>
    <property type="match status" value="1"/>
</dbReference>
<organism evidence="6">
    <name type="scientific">marine metagenome</name>
    <dbReference type="NCBI Taxonomy" id="408172"/>
    <lineage>
        <taxon>unclassified sequences</taxon>
        <taxon>metagenomes</taxon>
        <taxon>ecological metagenomes</taxon>
    </lineage>
</organism>
<dbReference type="InterPro" id="IPR050315">
    <property type="entry name" value="FAD-oxidoreductase_2"/>
</dbReference>
<dbReference type="SUPFAM" id="SSF51905">
    <property type="entry name" value="FAD/NAD(P)-binding domain"/>
    <property type="match status" value="1"/>
</dbReference>
<feature type="non-terminal residue" evidence="6">
    <location>
        <position position="245"/>
    </location>
</feature>
<dbReference type="PANTHER" id="PTHR43400">
    <property type="entry name" value="FUMARATE REDUCTASE"/>
    <property type="match status" value="1"/>
</dbReference>
<keyword evidence="4" id="KW-0560">Oxidoreductase</keyword>
<evidence type="ECO:0000259" key="5">
    <source>
        <dbReference type="Pfam" id="PF00890"/>
    </source>
</evidence>
<evidence type="ECO:0000256" key="2">
    <source>
        <dbReference type="ARBA" id="ARBA00022630"/>
    </source>
</evidence>
<dbReference type="Pfam" id="PF00890">
    <property type="entry name" value="FAD_binding_2"/>
    <property type="match status" value="1"/>
</dbReference>
<proteinExistence type="predicted"/>
<dbReference type="AlphaFoldDB" id="A0A382EKM9"/>
<name>A0A382EKM9_9ZZZZ</name>
<evidence type="ECO:0000313" key="6">
    <source>
        <dbReference type="EMBL" id="SVB50882.1"/>
    </source>
</evidence>
<sequence>MPAKKMTLTKSVQQKADIIVVGAGHAGLCAAITAAESGAAVLLLEVSPKAMRGGNSRHTRNLRVAHQAPTATLDGAYSEAEYLQDLLTVTSGNTNQALASIMITQSEALLTWLGAHGVTFQKAISGSLNLEKTNAFFLGGGKALLNSLYHQAEALGVDIRYETEVLQIDLCDDRFKALSCDHRGQRTHIPADAVILTSGGFQANEDWMRSIWGKAADNFLIRGTPYNKGLPLKDMIHHRARLTGD</sequence>
<keyword evidence="3" id="KW-0274">FAD</keyword>
<comment type="cofactor">
    <cofactor evidence="1">
        <name>FAD</name>
        <dbReference type="ChEBI" id="CHEBI:57692"/>
    </cofactor>
</comment>
<protein>
    <recommendedName>
        <fullName evidence="5">FAD-dependent oxidoreductase 2 FAD-binding domain-containing protein</fullName>
    </recommendedName>
</protein>
<gene>
    <name evidence="6" type="ORF">METZ01_LOCUS203736</name>
</gene>